<comment type="caution">
    <text evidence="1">The sequence shown here is derived from an EMBL/GenBank/DDBJ whole genome shotgun (WGS) entry which is preliminary data.</text>
</comment>
<evidence type="ECO:0000313" key="2">
    <source>
        <dbReference type="Proteomes" id="UP001519887"/>
    </source>
</evidence>
<protein>
    <submittedName>
        <fullName evidence="1">Sulfatase</fullName>
    </submittedName>
</protein>
<evidence type="ECO:0000313" key="1">
    <source>
        <dbReference type="EMBL" id="MBW7459036.1"/>
    </source>
</evidence>
<dbReference type="Proteomes" id="UP001519887">
    <property type="component" value="Unassembled WGS sequence"/>
</dbReference>
<keyword evidence="2" id="KW-1185">Reference proteome</keyword>
<sequence>QNLELAEPFSFTKGVKTLRIPARTYGNLHAYGTLLYDVQTDPQQREPIADAAVEARMVGLLTELMRENEAPEEQYARLGLPVRGRE</sequence>
<dbReference type="EMBL" id="JAHZIK010001453">
    <property type="protein sequence ID" value="MBW7459036.1"/>
    <property type="molecule type" value="Genomic_DNA"/>
</dbReference>
<reference evidence="1 2" key="1">
    <citation type="submission" date="2021-07" db="EMBL/GenBank/DDBJ databases">
        <title>Paenibacillus radiodurans sp. nov., isolated from the southeastern edge of Tengger Desert.</title>
        <authorList>
            <person name="Zhang G."/>
        </authorList>
    </citation>
    <scope>NUCLEOTIDE SEQUENCE [LARGE SCALE GENOMIC DNA]</scope>
    <source>
        <strain evidence="1 2">CCM 7311</strain>
    </source>
</reference>
<proteinExistence type="predicted"/>
<feature type="non-terminal residue" evidence="1">
    <location>
        <position position="1"/>
    </location>
</feature>
<gene>
    <name evidence="1" type="ORF">K0U00_33800</name>
</gene>
<organism evidence="1 2">
    <name type="scientific">Paenibacillus sepulcri</name>
    <dbReference type="NCBI Taxonomy" id="359917"/>
    <lineage>
        <taxon>Bacteria</taxon>
        <taxon>Bacillati</taxon>
        <taxon>Bacillota</taxon>
        <taxon>Bacilli</taxon>
        <taxon>Bacillales</taxon>
        <taxon>Paenibacillaceae</taxon>
        <taxon>Paenibacillus</taxon>
    </lineage>
</organism>
<name>A0ABS7CDN6_9BACL</name>
<accession>A0ABS7CDN6</accession>